<name>A0A0A9YVQ8_LYGHE</name>
<evidence type="ECO:0000256" key="1">
    <source>
        <dbReference type="SAM" id="MobiDB-lite"/>
    </source>
</evidence>
<feature type="region of interest" description="Disordered" evidence="1">
    <location>
        <begin position="1"/>
        <end position="43"/>
    </location>
</feature>
<feature type="compositionally biased region" description="Basic residues" evidence="1">
    <location>
        <begin position="23"/>
        <end position="36"/>
    </location>
</feature>
<proteinExistence type="predicted"/>
<feature type="compositionally biased region" description="Basic residues" evidence="1">
    <location>
        <begin position="1"/>
        <end position="13"/>
    </location>
</feature>
<gene>
    <name evidence="2" type="ORF">CM83_59355</name>
</gene>
<feature type="non-terminal residue" evidence="2">
    <location>
        <position position="1"/>
    </location>
</feature>
<organism evidence="2">
    <name type="scientific">Lygus hesperus</name>
    <name type="common">Western plant bug</name>
    <dbReference type="NCBI Taxonomy" id="30085"/>
    <lineage>
        <taxon>Eukaryota</taxon>
        <taxon>Metazoa</taxon>
        <taxon>Ecdysozoa</taxon>
        <taxon>Arthropoda</taxon>
        <taxon>Hexapoda</taxon>
        <taxon>Insecta</taxon>
        <taxon>Pterygota</taxon>
        <taxon>Neoptera</taxon>
        <taxon>Paraneoptera</taxon>
        <taxon>Hemiptera</taxon>
        <taxon>Heteroptera</taxon>
        <taxon>Panheteroptera</taxon>
        <taxon>Cimicomorpha</taxon>
        <taxon>Miridae</taxon>
        <taxon>Mirini</taxon>
        <taxon>Lygus</taxon>
    </lineage>
</organism>
<evidence type="ECO:0000313" key="2">
    <source>
        <dbReference type="EMBL" id="JAG35173.1"/>
    </source>
</evidence>
<reference evidence="2" key="2">
    <citation type="submission" date="2014-07" db="EMBL/GenBank/DDBJ databases">
        <authorList>
            <person name="Hull J."/>
        </authorList>
    </citation>
    <scope>NUCLEOTIDE SEQUENCE</scope>
</reference>
<reference evidence="2" key="1">
    <citation type="journal article" date="2014" name="PLoS ONE">
        <title>Transcriptome-Based Identification of ABC Transporters in the Western Tarnished Plant Bug Lygus hesperus.</title>
        <authorList>
            <person name="Hull J.J."/>
            <person name="Chaney K."/>
            <person name="Geib S.M."/>
            <person name="Fabrick J.A."/>
            <person name="Brent C.S."/>
            <person name="Walsh D."/>
            <person name="Lavine L.C."/>
        </authorList>
    </citation>
    <scope>NUCLEOTIDE SEQUENCE</scope>
</reference>
<feature type="non-terminal residue" evidence="2">
    <location>
        <position position="304"/>
    </location>
</feature>
<protein>
    <submittedName>
        <fullName evidence="2">Adenylosuccinate synthetase</fullName>
    </submittedName>
</protein>
<sequence length="304" mass="35710">VKRKCRSSKRLRTSKPPTTSVQGRRKQVKPPPRKIRKGCDPPDIGPSDAAEFYKLYLLLNQVITGITQNSVSRVKAHNLADTIEMFLRAYIRMSYVISHDPSSYDREEERTWSTLQPKFHFLTHYPTMMMKHGPLMALSSFRFESKNKQLKTGLRNSFNNINTPFSAAKKEQYHLNHLFFHNQLPSKDDEFGKMRIVTDLSELNEVASSLNVDSSFIRHITRVTTYDGVLFKPGYFVCFDLNNRGLPEFMKIVNLYVDLRTRETYFKGENYITYMFSTHFQAYEVETLSYHSYYQLSNRRYPFP</sequence>
<dbReference type="AlphaFoldDB" id="A0A0A9YVQ8"/>
<accession>A0A0A9YVQ8</accession>
<dbReference type="EMBL" id="GBHO01008431">
    <property type="protein sequence ID" value="JAG35173.1"/>
    <property type="molecule type" value="Transcribed_RNA"/>
</dbReference>